<evidence type="ECO:0008006" key="3">
    <source>
        <dbReference type="Google" id="ProtNLM"/>
    </source>
</evidence>
<protein>
    <recommendedName>
        <fullName evidence="3">DUF559 domain-containing protein</fullName>
    </recommendedName>
</protein>
<evidence type="ECO:0000313" key="1">
    <source>
        <dbReference type="EMBL" id="CCD29919.1"/>
    </source>
</evidence>
<comment type="caution">
    <text evidence="1">The sequence shown here is derived from an EMBL/GenBank/DDBJ whole genome shotgun (WGS) entry which is preliminary data.</text>
</comment>
<accession>G2JAW7</accession>
<name>G2JAW7_9BURK</name>
<dbReference type="EMBL" id="CAFB01000051">
    <property type="protein sequence ID" value="CCD29919.1"/>
    <property type="molecule type" value="Genomic_DNA"/>
</dbReference>
<organism evidence="1 2">
    <name type="scientific">Candidatus Glomeribacter gigasporarum BEG34</name>
    <dbReference type="NCBI Taxonomy" id="1070319"/>
    <lineage>
        <taxon>Bacteria</taxon>
        <taxon>Pseudomonadati</taxon>
        <taxon>Pseudomonadota</taxon>
        <taxon>Betaproteobacteria</taxon>
        <taxon>Burkholderiales</taxon>
        <taxon>Burkholderiaceae</taxon>
        <taxon>Candidatus Glomeribacter</taxon>
    </lineage>
</organism>
<dbReference type="InterPro" id="IPR011335">
    <property type="entry name" value="Restrct_endonuc-II-like"/>
</dbReference>
<dbReference type="AlphaFoldDB" id="G2JAW7"/>
<gene>
    <name evidence="1" type="ORF">CAGGBEG34_330014</name>
</gene>
<dbReference type="Gene3D" id="3.40.960.10">
    <property type="entry name" value="VSR Endonuclease"/>
    <property type="match status" value="1"/>
</dbReference>
<dbReference type="STRING" id="1070319.CAGGBEG34_330014"/>
<sequence length="152" mass="17289">MNAHTTPESARLPAKVQLPGRDPFVAVKFLRQKRQLDIPDRSGKRQSMSVLEAQFALRVRVAKLPEPQREYRFDADRRWKFDFAWPDWKIAVECEGGIWTQGRHTRALGFEADCSKYNAATVQGWRVLRFTAGMVKSGAAVETLTQAIQQAA</sequence>
<dbReference type="Proteomes" id="UP000054051">
    <property type="component" value="Unassembled WGS sequence"/>
</dbReference>
<proteinExistence type="predicted"/>
<dbReference type="eggNOG" id="COG2852">
    <property type="taxonomic scope" value="Bacteria"/>
</dbReference>
<evidence type="ECO:0000313" key="2">
    <source>
        <dbReference type="Proteomes" id="UP000054051"/>
    </source>
</evidence>
<keyword evidence="2" id="KW-1185">Reference proteome</keyword>
<dbReference type="RefSeq" id="WP_006683016.1">
    <property type="nucleotide sequence ID" value="NZ_CAFB01000051.1"/>
</dbReference>
<dbReference type="SUPFAM" id="SSF52980">
    <property type="entry name" value="Restriction endonuclease-like"/>
    <property type="match status" value="1"/>
</dbReference>
<reference evidence="1 2" key="1">
    <citation type="submission" date="2011-08" db="EMBL/GenBank/DDBJ databases">
        <title>The genome of the obligate endobacterium of an arbuscular mycorrhizal fungus reveals an interphylum network of nutritional interactions.</title>
        <authorList>
            <person name="Ghignone S."/>
            <person name="Salvioli A."/>
            <person name="Anca I."/>
            <person name="Lumini E."/>
            <person name="Ortu G."/>
            <person name="Petiti L."/>
            <person name="Cruveiller S."/>
            <person name="Bianciotto V."/>
            <person name="Piffanelli P."/>
            <person name="Lanfranco L."/>
            <person name="Bonfante P."/>
        </authorList>
    </citation>
    <scope>NUCLEOTIDE SEQUENCE [LARGE SCALE GENOMIC DNA]</scope>
    <source>
        <strain evidence="1 2">BEG34</strain>
    </source>
</reference>